<evidence type="ECO:0000313" key="3">
    <source>
        <dbReference type="Proteomes" id="UP000800082"/>
    </source>
</evidence>
<protein>
    <submittedName>
        <fullName evidence="2">Uncharacterized protein</fullName>
    </submittedName>
</protein>
<accession>A0A6A5S437</accession>
<dbReference type="Proteomes" id="UP000800082">
    <property type="component" value="Unassembled WGS sequence"/>
</dbReference>
<dbReference type="AlphaFoldDB" id="A0A6A5S437"/>
<reference evidence="2" key="1">
    <citation type="journal article" date="2020" name="Stud. Mycol.">
        <title>101 Dothideomycetes genomes: a test case for predicting lifestyles and emergence of pathogens.</title>
        <authorList>
            <person name="Haridas S."/>
            <person name="Albert R."/>
            <person name="Binder M."/>
            <person name="Bloem J."/>
            <person name="Labutti K."/>
            <person name="Salamov A."/>
            <person name="Andreopoulos B."/>
            <person name="Baker S."/>
            <person name="Barry K."/>
            <person name="Bills G."/>
            <person name="Bluhm B."/>
            <person name="Cannon C."/>
            <person name="Castanera R."/>
            <person name="Culley D."/>
            <person name="Daum C."/>
            <person name="Ezra D."/>
            <person name="Gonzalez J."/>
            <person name="Henrissat B."/>
            <person name="Kuo A."/>
            <person name="Liang C."/>
            <person name="Lipzen A."/>
            <person name="Lutzoni F."/>
            <person name="Magnuson J."/>
            <person name="Mondo S."/>
            <person name="Nolan M."/>
            <person name="Ohm R."/>
            <person name="Pangilinan J."/>
            <person name="Park H.-J."/>
            <person name="Ramirez L."/>
            <person name="Alfaro M."/>
            <person name="Sun H."/>
            <person name="Tritt A."/>
            <person name="Yoshinaga Y."/>
            <person name="Zwiers L.-H."/>
            <person name="Turgeon B."/>
            <person name="Goodwin S."/>
            <person name="Spatafora J."/>
            <person name="Crous P."/>
            <person name="Grigoriev I."/>
        </authorList>
    </citation>
    <scope>NUCLEOTIDE SEQUENCE</scope>
    <source>
        <strain evidence="2">CBS 183.55</strain>
    </source>
</reference>
<keyword evidence="3" id="KW-1185">Reference proteome</keyword>
<gene>
    <name evidence="2" type="ORF">M421DRAFT_88131</name>
</gene>
<sequence>MSDCDSHQELLNIPQEDEDLVTLYQHAVADASIGPKDYNEIYTRSSNPMPENSAKNTHEGTAPSQVIVDRYRPQNTQDSDDRSADDEPSDDNIGTLIVDDKDFDDLQMLRQFLIGSSAFVTLQTRVQNFVMPNASRAIMLGLQSPLKETERSTEAADVSRPVTKPPRTWQTWHQGLTLTIDMMGDDVFVIPHDRACQSVPPIKLPPIPYQCLLSLFTCQSGPHESSR</sequence>
<evidence type="ECO:0000256" key="1">
    <source>
        <dbReference type="SAM" id="MobiDB-lite"/>
    </source>
</evidence>
<feature type="region of interest" description="Disordered" evidence="1">
    <location>
        <begin position="35"/>
        <end position="96"/>
    </location>
</feature>
<dbReference type="RefSeq" id="XP_033454356.1">
    <property type="nucleotide sequence ID" value="XM_033597634.1"/>
</dbReference>
<name>A0A6A5S437_9PLEO</name>
<dbReference type="OrthoDB" id="5355526at2759"/>
<dbReference type="GeneID" id="54355301"/>
<evidence type="ECO:0000313" key="2">
    <source>
        <dbReference type="EMBL" id="KAF1934108.1"/>
    </source>
</evidence>
<proteinExistence type="predicted"/>
<feature type="compositionally biased region" description="Polar residues" evidence="1">
    <location>
        <begin position="42"/>
        <end position="55"/>
    </location>
</feature>
<organism evidence="2 3">
    <name type="scientific">Didymella exigua CBS 183.55</name>
    <dbReference type="NCBI Taxonomy" id="1150837"/>
    <lineage>
        <taxon>Eukaryota</taxon>
        <taxon>Fungi</taxon>
        <taxon>Dikarya</taxon>
        <taxon>Ascomycota</taxon>
        <taxon>Pezizomycotina</taxon>
        <taxon>Dothideomycetes</taxon>
        <taxon>Pleosporomycetidae</taxon>
        <taxon>Pleosporales</taxon>
        <taxon>Pleosporineae</taxon>
        <taxon>Didymellaceae</taxon>
        <taxon>Didymella</taxon>
    </lineage>
</organism>
<dbReference type="EMBL" id="ML978956">
    <property type="protein sequence ID" value="KAF1934108.1"/>
    <property type="molecule type" value="Genomic_DNA"/>
</dbReference>